<dbReference type="InterPro" id="IPR025944">
    <property type="entry name" value="Sigma_54_int_dom_CS"/>
</dbReference>
<dbReference type="GO" id="GO:0006355">
    <property type="term" value="P:regulation of DNA-templated transcription"/>
    <property type="evidence" value="ECO:0007669"/>
    <property type="project" value="InterPro"/>
</dbReference>
<dbReference type="Pfam" id="PF25601">
    <property type="entry name" value="AAA_lid_14"/>
    <property type="match status" value="1"/>
</dbReference>
<evidence type="ECO:0000256" key="2">
    <source>
        <dbReference type="ARBA" id="ARBA00022840"/>
    </source>
</evidence>
<reference evidence="8" key="1">
    <citation type="submission" date="2021-04" db="EMBL/GenBank/DDBJ databases">
        <title>Isolation and polyphasic classification of algal microorganism.</title>
        <authorList>
            <person name="Wang S."/>
        </authorList>
    </citation>
    <scope>NUCLEOTIDE SEQUENCE</scope>
    <source>
        <strain evidence="8">720a</strain>
    </source>
</reference>
<evidence type="ECO:0000256" key="1">
    <source>
        <dbReference type="ARBA" id="ARBA00022741"/>
    </source>
</evidence>
<dbReference type="PANTHER" id="PTHR32071:SF57">
    <property type="entry name" value="C4-DICARBOXYLATE TRANSPORT TRANSCRIPTIONAL REGULATORY PROTEIN DCTD"/>
    <property type="match status" value="1"/>
</dbReference>
<dbReference type="AlphaFoldDB" id="A0A941DXG3"/>
<dbReference type="RefSeq" id="WP_166530207.1">
    <property type="nucleotide sequence ID" value="NZ_JAGSOT010000018.1"/>
</dbReference>
<keyword evidence="3" id="KW-0805">Transcription regulation</keyword>
<dbReference type="PROSITE" id="PS00676">
    <property type="entry name" value="SIGMA54_INTERACT_2"/>
    <property type="match status" value="1"/>
</dbReference>
<dbReference type="InterPro" id="IPR025943">
    <property type="entry name" value="Sigma_54_int_dom_ATP-bd_2"/>
</dbReference>
<dbReference type="Gene3D" id="1.10.8.60">
    <property type="match status" value="1"/>
</dbReference>
<dbReference type="InterPro" id="IPR025662">
    <property type="entry name" value="Sigma_54_int_dom_ATP-bd_1"/>
</dbReference>
<dbReference type="InterPro" id="IPR058031">
    <property type="entry name" value="AAA_lid_NorR"/>
</dbReference>
<keyword evidence="9" id="KW-1185">Reference proteome</keyword>
<dbReference type="InterPro" id="IPR013767">
    <property type="entry name" value="PAS_fold"/>
</dbReference>
<dbReference type="PROSITE" id="PS50045">
    <property type="entry name" value="SIGMA54_INTERACT_4"/>
    <property type="match status" value="1"/>
</dbReference>
<dbReference type="CDD" id="cd00009">
    <property type="entry name" value="AAA"/>
    <property type="match status" value="1"/>
</dbReference>
<dbReference type="InterPro" id="IPR002197">
    <property type="entry name" value="HTH_Fis"/>
</dbReference>
<dbReference type="FunFam" id="3.40.50.300:FF:000006">
    <property type="entry name" value="DNA-binding transcriptional regulator NtrC"/>
    <property type="match status" value="1"/>
</dbReference>
<dbReference type="CDD" id="cd00130">
    <property type="entry name" value="PAS"/>
    <property type="match status" value="1"/>
</dbReference>
<name>A0A941DXG3_9BACI</name>
<dbReference type="PANTHER" id="PTHR32071">
    <property type="entry name" value="TRANSCRIPTIONAL REGULATORY PROTEIN"/>
    <property type="match status" value="1"/>
</dbReference>
<dbReference type="PROSITE" id="PS00675">
    <property type="entry name" value="SIGMA54_INTERACT_1"/>
    <property type="match status" value="1"/>
</dbReference>
<dbReference type="Gene3D" id="1.10.10.60">
    <property type="entry name" value="Homeodomain-like"/>
    <property type="match status" value="1"/>
</dbReference>
<keyword evidence="2" id="KW-0067">ATP-binding</keyword>
<evidence type="ECO:0000259" key="6">
    <source>
        <dbReference type="PROSITE" id="PS50045"/>
    </source>
</evidence>
<dbReference type="Gene3D" id="3.30.450.20">
    <property type="entry name" value="PAS domain"/>
    <property type="match status" value="1"/>
</dbReference>
<dbReference type="InterPro" id="IPR027417">
    <property type="entry name" value="P-loop_NTPase"/>
</dbReference>
<organism evidence="8 9">
    <name type="scientific">Virgibacillus salarius</name>
    <dbReference type="NCBI Taxonomy" id="447199"/>
    <lineage>
        <taxon>Bacteria</taxon>
        <taxon>Bacillati</taxon>
        <taxon>Bacillota</taxon>
        <taxon>Bacilli</taxon>
        <taxon>Bacillales</taxon>
        <taxon>Bacillaceae</taxon>
        <taxon>Virgibacillus</taxon>
    </lineage>
</organism>
<evidence type="ECO:0000256" key="4">
    <source>
        <dbReference type="ARBA" id="ARBA00023125"/>
    </source>
</evidence>
<evidence type="ECO:0000313" key="8">
    <source>
        <dbReference type="EMBL" id="MBR7795943.1"/>
    </source>
</evidence>
<dbReference type="GO" id="GO:0005524">
    <property type="term" value="F:ATP binding"/>
    <property type="evidence" value="ECO:0007669"/>
    <property type="project" value="UniProtKB-KW"/>
</dbReference>
<feature type="domain" description="Sigma-54 factor interaction" evidence="6">
    <location>
        <begin position="149"/>
        <end position="379"/>
    </location>
</feature>
<dbReference type="SMART" id="SM00091">
    <property type="entry name" value="PAS"/>
    <property type="match status" value="1"/>
</dbReference>
<keyword evidence="1" id="KW-0547">Nucleotide-binding</keyword>
<evidence type="ECO:0000313" key="9">
    <source>
        <dbReference type="Proteomes" id="UP000675284"/>
    </source>
</evidence>
<evidence type="ECO:0000256" key="5">
    <source>
        <dbReference type="ARBA" id="ARBA00023163"/>
    </source>
</evidence>
<protein>
    <submittedName>
        <fullName evidence="8">Sigma 54-interacting transcriptional regulator</fullName>
    </submittedName>
</protein>
<gene>
    <name evidence="8" type="ORF">KCX74_07785</name>
</gene>
<keyword evidence="5" id="KW-0804">Transcription</keyword>
<evidence type="ECO:0000256" key="3">
    <source>
        <dbReference type="ARBA" id="ARBA00023015"/>
    </source>
</evidence>
<dbReference type="PRINTS" id="PR01590">
    <property type="entry name" value="HTHFIS"/>
</dbReference>
<dbReference type="Gene3D" id="3.40.50.300">
    <property type="entry name" value="P-loop containing nucleotide triphosphate hydrolases"/>
    <property type="match status" value="1"/>
</dbReference>
<dbReference type="PROSITE" id="PS00688">
    <property type="entry name" value="SIGMA54_INTERACT_3"/>
    <property type="match status" value="1"/>
</dbReference>
<dbReference type="InterPro" id="IPR002078">
    <property type="entry name" value="Sigma_54_int"/>
</dbReference>
<dbReference type="InterPro" id="IPR000014">
    <property type="entry name" value="PAS"/>
</dbReference>
<proteinExistence type="predicted"/>
<dbReference type="Pfam" id="PF00158">
    <property type="entry name" value="Sigma54_activat"/>
    <property type="match status" value="1"/>
</dbReference>
<dbReference type="Proteomes" id="UP000675284">
    <property type="component" value="Unassembled WGS sequence"/>
</dbReference>
<dbReference type="SUPFAM" id="SSF46689">
    <property type="entry name" value="Homeodomain-like"/>
    <property type="match status" value="1"/>
</dbReference>
<dbReference type="Pfam" id="PF00989">
    <property type="entry name" value="PAS"/>
    <property type="match status" value="1"/>
</dbReference>
<dbReference type="InterPro" id="IPR009057">
    <property type="entry name" value="Homeodomain-like_sf"/>
</dbReference>
<sequence length="455" mass="51825">MATLTSEYKDEIFETVFENAYHCFVVVDDQGLVTYMNNSYCRFLELDKQEVIGKHVADVIENTRMHIVVQTGKEEIADLQYIRGNHMIANRIPVRSEGRIVGAVGTVLYRDTKEWMLMNSHIKDLLLEIEHYRNQLKEQHGITYSLHDIAGSSKQMSELKEKIKKVSPGDVSVLLRGESGTGKELFAHSIHHLSERNTKPFVKVNCAAIPEHLIESELFGYKEGAFTGAKRGGKLGKFQLADGGTLFLDEIGDMPLSAQVKILRVLQEGEIESIGSEAPKKVDVRIIAATNQPLEQLIKKQLFREDLFYRINVVQVFIPPLRERPDDIRIITKFILHKVRARTGKRVMDIDPAAMTQLTYYSWPGNIRELENVIESAVHLTNDETITVADLPDRMHPPANIEKRTGNLKEILELTEKKTIQHAMKESKGDKERAMQILGIKKSSFYEKLRKYGLS</sequence>
<feature type="domain" description="PAS" evidence="7">
    <location>
        <begin position="9"/>
        <end position="60"/>
    </location>
</feature>
<dbReference type="EMBL" id="JAGSOT010000018">
    <property type="protein sequence ID" value="MBR7795943.1"/>
    <property type="molecule type" value="Genomic_DNA"/>
</dbReference>
<dbReference type="SUPFAM" id="SSF52540">
    <property type="entry name" value="P-loop containing nucleoside triphosphate hydrolases"/>
    <property type="match status" value="1"/>
</dbReference>
<dbReference type="InterPro" id="IPR003593">
    <property type="entry name" value="AAA+_ATPase"/>
</dbReference>
<dbReference type="PROSITE" id="PS50112">
    <property type="entry name" value="PAS"/>
    <property type="match status" value="1"/>
</dbReference>
<evidence type="ECO:0000259" key="7">
    <source>
        <dbReference type="PROSITE" id="PS50112"/>
    </source>
</evidence>
<dbReference type="InterPro" id="IPR035965">
    <property type="entry name" value="PAS-like_dom_sf"/>
</dbReference>
<dbReference type="Pfam" id="PF02954">
    <property type="entry name" value="HTH_8"/>
    <property type="match status" value="1"/>
</dbReference>
<dbReference type="GO" id="GO:0043565">
    <property type="term" value="F:sequence-specific DNA binding"/>
    <property type="evidence" value="ECO:0007669"/>
    <property type="project" value="InterPro"/>
</dbReference>
<accession>A0A941DXG3</accession>
<comment type="caution">
    <text evidence="8">The sequence shown here is derived from an EMBL/GenBank/DDBJ whole genome shotgun (WGS) entry which is preliminary data.</text>
</comment>
<dbReference type="NCBIfam" id="TIGR00229">
    <property type="entry name" value="sensory_box"/>
    <property type="match status" value="1"/>
</dbReference>
<dbReference type="SUPFAM" id="SSF55785">
    <property type="entry name" value="PYP-like sensor domain (PAS domain)"/>
    <property type="match status" value="1"/>
</dbReference>
<dbReference type="SMART" id="SM00382">
    <property type="entry name" value="AAA"/>
    <property type="match status" value="1"/>
</dbReference>
<keyword evidence="4" id="KW-0238">DNA-binding</keyword>